<reference evidence="2 3" key="1">
    <citation type="submission" date="2024-11" db="EMBL/GenBank/DDBJ databases">
        <title>Chromosome-level genome assembly of Eucalyptus globulus Labill. provides insights into its genome evolution.</title>
        <authorList>
            <person name="Li X."/>
        </authorList>
    </citation>
    <scope>NUCLEOTIDE SEQUENCE [LARGE SCALE GENOMIC DNA]</scope>
    <source>
        <strain evidence="2">CL2024</strain>
        <tissue evidence="2">Fresh tender leaves</tissue>
    </source>
</reference>
<evidence type="ECO:0000313" key="3">
    <source>
        <dbReference type="Proteomes" id="UP001634007"/>
    </source>
</evidence>
<evidence type="ECO:0000313" key="2">
    <source>
        <dbReference type="EMBL" id="KAL3719791.1"/>
    </source>
</evidence>
<proteinExistence type="predicted"/>
<feature type="region of interest" description="Disordered" evidence="1">
    <location>
        <begin position="93"/>
        <end position="126"/>
    </location>
</feature>
<evidence type="ECO:0000256" key="1">
    <source>
        <dbReference type="SAM" id="MobiDB-lite"/>
    </source>
</evidence>
<comment type="caution">
    <text evidence="2">The sequence shown here is derived from an EMBL/GenBank/DDBJ whole genome shotgun (WGS) entry which is preliminary data.</text>
</comment>
<gene>
    <name evidence="2" type="ORF">ACJRO7_004724</name>
</gene>
<keyword evidence="3" id="KW-1185">Reference proteome</keyword>
<accession>A0ABD3IXX3</accession>
<protein>
    <submittedName>
        <fullName evidence="2">Uncharacterized protein</fullName>
    </submittedName>
</protein>
<sequence>MEESDKESVDNRHYTSEANINQKIELSISDLHDLQSHQPQVPERASYAKNFSIKPMLLFAAPFVFFLFFKHGISEHFVSNEVNSHPRFNTRNSTPLMTWTGGVQHGRKGAGRNWSMQGAQRSKENG</sequence>
<dbReference type="Proteomes" id="UP001634007">
    <property type="component" value="Unassembled WGS sequence"/>
</dbReference>
<organism evidence="2 3">
    <name type="scientific">Eucalyptus globulus</name>
    <name type="common">Tasmanian blue gum</name>
    <dbReference type="NCBI Taxonomy" id="34317"/>
    <lineage>
        <taxon>Eukaryota</taxon>
        <taxon>Viridiplantae</taxon>
        <taxon>Streptophyta</taxon>
        <taxon>Embryophyta</taxon>
        <taxon>Tracheophyta</taxon>
        <taxon>Spermatophyta</taxon>
        <taxon>Magnoliopsida</taxon>
        <taxon>eudicotyledons</taxon>
        <taxon>Gunneridae</taxon>
        <taxon>Pentapetalae</taxon>
        <taxon>rosids</taxon>
        <taxon>malvids</taxon>
        <taxon>Myrtales</taxon>
        <taxon>Myrtaceae</taxon>
        <taxon>Myrtoideae</taxon>
        <taxon>Eucalypteae</taxon>
        <taxon>Eucalyptus</taxon>
    </lineage>
</organism>
<name>A0ABD3IXX3_EUCGL</name>
<dbReference type="EMBL" id="JBJKBG010000010">
    <property type="protein sequence ID" value="KAL3719791.1"/>
    <property type="molecule type" value="Genomic_DNA"/>
</dbReference>
<dbReference type="AlphaFoldDB" id="A0ABD3IXX3"/>